<reference evidence="2 3" key="1">
    <citation type="submission" date="2019-01" db="EMBL/GenBank/DDBJ databases">
        <title>Bacillus sp. M5HDSG1-1, whole genome shotgun sequence.</title>
        <authorList>
            <person name="Tuo L."/>
        </authorList>
    </citation>
    <scope>NUCLEOTIDE SEQUENCE [LARGE SCALE GENOMIC DNA]</scope>
    <source>
        <strain evidence="2 3">M5HDSG1-1</strain>
    </source>
</reference>
<feature type="region of interest" description="Disordered" evidence="1">
    <location>
        <begin position="1"/>
        <end position="21"/>
    </location>
</feature>
<keyword evidence="3" id="KW-1185">Reference proteome</keyword>
<sequence>MCCGPTNKKKHTTKSEPVGNVSPLDQLKIRLARGEISFEEYEKVKGELVK</sequence>
<gene>
    <name evidence="2" type="ORF">EM808_19085</name>
</gene>
<evidence type="ECO:0000313" key="3">
    <source>
        <dbReference type="Proteomes" id="UP000288024"/>
    </source>
</evidence>
<evidence type="ECO:0000256" key="1">
    <source>
        <dbReference type="SAM" id="MobiDB-lite"/>
    </source>
</evidence>
<evidence type="ECO:0000313" key="2">
    <source>
        <dbReference type="EMBL" id="RVT59409.1"/>
    </source>
</evidence>
<dbReference type="GeneID" id="87619658"/>
<dbReference type="RefSeq" id="WP_127739804.1">
    <property type="nucleotide sequence ID" value="NZ_CP196005.1"/>
</dbReference>
<dbReference type="EMBL" id="RZTZ01000009">
    <property type="protein sequence ID" value="RVT59409.1"/>
    <property type="molecule type" value="Genomic_DNA"/>
</dbReference>
<name>A0A3S2W2C4_9BACI</name>
<dbReference type="Proteomes" id="UP000288024">
    <property type="component" value="Unassembled WGS sequence"/>
</dbReference>
<accession>A0A3S2W2C4</accession>
<organism evidence="2 3">
    <name type="scientific">Niallia taxi</name>
    <dbReference type="NCBI Taxonomy" id="2499688"/>
    <lineage>
        <taxon>Bacteria</taxon>
        <taxon>Bacillati</taxon>
        <taxon>Bacillota</taxon>
        <taxon>Bacilli</taxon>
        <taxon>Bacillales</taxon>
        <taxon>Bacillaceae</taxon>
        <taxon>Niallia</taxon>
    </lineage>
</organism>
<proteinExistence type="predicted"/>
<comment type="caution">
    <text evidence="2">The sequence shown here is derived from an EMBL/GenBank/DDBJ whole genome shotgun (WGS) entry which is preliminary data.</text>
</comment>
<protein>
    <submittedName>
        <fullName evidence="2">SHOCT domain-containing protein</fullName>
    </submittedName>
</protein>
<dbReference type="AlphaFoldDB" id="A0A3S2W2C4"/>